<dbReference type="AlphaFoldDB" id="A0AAJ8MQL4"/>
<feature type="transmembrane region" description="Helical" evidence="1">
    <location>
        <begin position="68"/>
        <end position="89"/>
    </location>
</feature>
<keyword evidence="1" id="KW-1133">Transmembrane helix</keyword>
<dbReference type="InterPro" id="IPR045339">
    <property type="entry name" value="DUF6534"/>
</dbReference>
<gene>
    <name evidence="3" type="ORF">I206_104788</name>
</gene>
<feature type="transmembrane region" description="Helical" evidence="1">
    <location>
        <begin position="179"/>
        <end position="201"/>
    </location>
</feature>
<protein>
    <recommendedName>
        <fullName evidence="2">DUF6534 domain-containing protein</fullName>
    </recommendedName>
</protein>
<keyword evidence="4" id="KW-1185">Reference proteome</keyword>
<keyword evidence="1" id="KW-0472">Membrane</keyword>
<reference evidence="3" key="1">
    <citation type="submission" date="2013-07" db="EMBL/GenBank/DDBJ databases">
        <authorList>
            <consortium name="The Broad Institute Genome Sequencing Platform"/>
            <person name="Cuomo C."/>
            <person name="Litvintseva A."/>
            <person name="Chen Y."/>
            <person name="Heitman J."/>
            <person name="Sun S."/>
            <person name="Springer D."/>
            <person name="Dromer F."/>
            <person name="Young S.K."/>
            <person name="Zeng Q."/>
            <person name="Gargeya S."/>
            <person name="Fitzgerald M."/>
            <person name="Abouelleil A."/>
            <person name="Alvarado L."/>
            <person name="Berlin A.M."/>
            <person name="Chapman S.B."/>
            <person name="Dewar J."/>
            <person name="Goldberg J."/>
            <person name="Griggs A."/>
            <person name="Gujja S."/>
            <person name="Hansen M."/>
            <person name="Howarth C."/>
            <person name="Imamovic A."/>
            <person name="Larimer J."/>
            <person name="McCowan C."/>
            <person name="Murphy C."/>
            <person name="Pearson M."/>
            <person name="Priest M."/>
            <person name="Roberts A."/>
            <person name="Saif S."/>
            <person name="Shea T."/>
            <person name="Sykes S."/>
            <person name="Wortman J."/>
            <person name="Nusbaum C."/>
            <person name="Birren B."/>
        </authorList>
    </citation>
    <scope>NUCLEOTIDE SEQUENCE</scope>
    <source>
        <strain evidence="3">CBS 10737</strain>
    </source>
</reference>
<feature type="transmembrane region" description="Helical" evidence="1">
    <location>
        <begin position="109"/>
        <end position="126"/>
    </location>
</feature>
<feature type="transmembrane region" description="Helical" evidence="1">
    <location>
        <begin position="222"/>
        <end position="241"/>
    </location>
</feature>
<dbReference type="RefSeq" id="XP_070059100.1">
    <property type="nucleotide sequence ID" value="XM_070202999.1"/>
</dbReference>
<dbReference type="PANTHER" id="PTHR40465">
    <property type="entry name" value="CHROMOSOME 1, WHOLE GENOME SHOTGUN SEQUENCE"/>
    <property type="match status" value="1"/>
</dbReference>
<feature type="domain" description="DUF6534" evidence="2">
    <location>
        <begin position="186"/>
        <end position="271"/>
    </location>
</feature>
<evidence type="ECO:0000313" key="3">
    <source>
        <dbReference type="EMBL" id="WWC70836.1"/>
    </source>
</evidence>
<accession>A0AAJ8MQL4</accession>
<reference evidence="3" key="2">
    <citation type="submission" date="2024-02" db="EMBL/GenBank/DDBJ databases">
        <title>Comparative genomics of Cryptococcus and Kwoniella reveals pathogenesis evolution and contrasting modes of karyotype evolution via chromosome fusion or intercentromeric recombination.</title>
        <authorList>
            <person name="Coelho M.A."/>
            <person name="David-Palma M."/>
            <person name="Shea T."/>
            <person name="Bowers K."/>
            <person name="McGinley-Smith S."/>
            <person name="Mohammad A.W."/>
            <person name="Gnirke A."/>
            <person name="Yurkov A.M."/>
            <person name="Nowrousian M."/>
            <person name="Sun S."/>
            <person name="Cuomo C.A."/>
            <person name="Heitman J."/>
        </authorList>
    </citation>
    <scope>NUCLEOTIDE SEQUENCE</scope>
    <source>
        <strain evidence="3">CBS 10737</strain>
    </source>
</reference>
<evidence type="ECO:0000256" key="1">
    <source>
        <dbReference type="SAM" id="Phobius"/>
    </source>
</evidence>
<evidence type="ECO:0000313" key="4">
    <source>
        <dbReference type="Proteomes" id="UP000094020"/>
    </source>
</evidence>
<organism evidence="3 4">
    <name type="scientific">Kwoniella pini CBS 10737</name>
    <dbReference type="NCBI Taxonomy" id="1296096"/>
    <lineage>
        <taxon>Eukaryota</taxon>
        <taxon>Fungi</taxon>
        <taxon>Dikarya</taxon>
        <taxon>Basidiomycota</taxon>
        <taxon>Agaricomycotina</taxon>
        <taxon>Tremellomycetes</taxon>
        <taxon>Tremellales</taxon>
        <taxon>Cryptococcaceae</taxon>
        <taxon>Kwoniella</taxon>
    </lineage>
</organism>
<keyword evidence="1" id="KW-0812">Transmembrane</keyword>
<dbReference type="GeneID" id="30170696"/>
<feature type="transmembrane region" description="Helical" evidence="1">
    <location>
        <begin position="26"/>
        <end position="47"/>
    </location>
</feature>
<proteinExistence type="predicted"/>
<dbReference type="Proteomes" id="UP000094020">
    <property type="component" value="Chromosome 6"/>
</dbReference>
<name>A0AAJ8MQL4_9TREE</name>
<feature type="transmembrane region" description="Helical" evidence="1">
    <location>
        <begin position="138"/>
        <end position="159"/>
    </location>
</feature>
<dbReference type="EMBL" id="CP144524">
    <property type="protein sequence ID" value="WWC70836.1"/>
    <property type="molecule type" value="Genomic_DNA"/>
</dbReference>
<sequence>MSVIDITGMPVEQVEAIAKMAFGDDVGWHIGPFLLSVIFDGILLGVISQQYMTWWTYSRLTERKINVYVTHFLVTAAVAYTACEISYALHNFVYNFGKFRVFLEIRYPQVFPILGWITSAPIQLFYTERTFRLNGNNWLLCILLMGLILGTFGMTVWVLVFCQTLSSELQALLIVRQVQAWQCLTLATDSIITISIAWGLYRSRTGWSKTDALVKRLMIITLETQLGPTILMLAFVIEFAISPPTTLGIFFEQLIPKFYLVGFLATLNSRYNLRRDSQPELNAQCSPKTETRLNTYLLGSGQMQQATVNIETGTYFETHHMQKSQIGLNRLPLQDNSQSGNQEDLDEKFIWSNTQSTHSLHDVAELM</sequence>
<dbReference type="Pfam" id="PF20152">
    <property type="entry name" value="DUF6534"/>
    <property type="match status" value="1"/>
</dbReference>
<dbReference type="PANTHER" id="PTHR40465:SF1">
    <property type="entry name" value="DUF6534 DOMAIN-CONTAINING PROTEIN"/>
    <property type="match status" value="1"/>
</dbReference>
<evidence type="ECO:0000259" key="2">
    <source>
        <dbReference type="Pfam" id="PF20152"/>
    </source>
</evidence>
<feature type="transmembrane region" description="Helical" evidence="1">
    <location>
        <begin position="247"/>
        <end position="267"/>
    </location>
</feature>
<dbReference type="KEGG" id="kpin:30170696"/>